<evidence type="ECO:0000313" key="12">
    <source>
        <dbReference type="EMBL" id="RCA11599.1"/>
    </source>
</evidence>
<dbReference type="EC" id="3.2.1.14" evidence="2"/>
<evidence type="ECO:0000256" key="1">
    <source>
        <dbReference type="ARBA" id="ARBA00009121"/>
    </source>
</evidence>
<dbReference type="InterPro" id="IPR001223">
    <property type="entry name" value="Glyco_hydro18_cat"/>
</dbReference>
<keyword evidence="9" id="KW-0732">Signal</keyword>
<gene>
    <name evidence="12" type="ORF">EA71_02364</name>
</gene>
<reference evidence="12 13" key="1">
    <citation type="submission" date="2015-06" db="EMBL/GenBank/DDBJ databases">
        <title>The Genome Sequence of Enterococcus durans 4EA1.</title>
        <authorList>
            <consortium name="The Broad Institute Genomics Platform"/>
            <consortium name="The Broad Institute Genome Sequencing Center for Infectious Disease"/>
            <person name="Earl A.M."/>
            <person name="Van Tyne D."/>
            <person name="Lebreton F."/>
            <person name="Saavedra J.T."/>
            <person name="Gilmore M.S."/>
            <person name="Manson Mcguire A."/>
            <person name="Clock S."/>
            <person name="Crupain M."/>
            <person name="Rangan U."/>
            <person name="Young S."/>
            <person name="Abouelleil A."/>
            <person name="Cao P."/>
            <person name="Chapman S.B."/>
            <person name="Griggs A."/>
            <person name="Priest M."/>
            <person name="Shea T."/>
            <person name="Wortman J."/>
            <person name="Nusbaum C."/>
            <person name="Birren B."/>
        </authorList>
    </citation>
    <scope>NUCLEOTIDE SEQUENCE [LARGE SCALE GENOMIC DNA]</scope>
    <source>
        <strain evidence="12 13">4EA1</strain>
    </source>
</reference>
<dbReference type="InterPro" id="IPR013783">
    <property type="entry name" value="Ig-like_fold"/>
</dbReference>
<dbReference type="InterPro" id="IPR017853">
    <property type="entry name" value="GH"/>
</dbReference>
<dbReference type="GO" id="GO:0008061">
    <property type="term" value="F:chitin binding"/>
    <property type="evidence" value="ECO:0007669"/>
    <property type="project" value="InterPro"/>
</dbReference>
<evidence type="ECO:0000256" key="2">
    <source>
        <dbReference type="ARBA" id="ARBA00012729"/>
    </source>
</evidence>
<feature type="signal peptide" evidence="9">
    <location>
        <begin position="1"/>
        <end position="25"/>
    </location>
</feature>
<feature type="compositionally biased region" description="Basic and acidic residues" evidence="8">
    <location>
        <begin position="341"/>
        <end position="350"/>
    </location>
</feature>
<comment type="caution">
    <text evidence="12">The sequence shown here is derived from an EMBL/GenBank/DDBJ whole genome shotgun (WGS) entry which is preliminary data.</text>
</comment>
<accession>A0A367CG57</accession>
<proteinExistence type="inferred from homology"/>
<dbReference type="SMART" id="SM00495">
    <property type="entry name" value="ChtBD3"/>
    <property type="match status" value="1"/>
</dbReference>
<dbReference type="RefSeq" id="WP_113846198.1">
    <property type="nucleotide sequence ID" value="NZ_JADPAK010000003.1"/>
</dbReference>
<dbReference type="Gene3D" id="2.10.10.20">
    <property type="entry name" value="Carbohydrate-binding module superfamily 5/12"/>
    <property type="match status" value="1"/>
</dbReference>
<keyword evidence="3 7" id="KW-0378">Hydrolase</keyword>
<dbReference type="Pfam" id="PF02839">
    <property type="entry name" value="CBM_5_12"/>
    <property type="match status" value="1"/>
</dbReference>
<keyword evidence="5 7" id="KW-0326">Glycosidase</keyword>
<dbReference type="Pfam" id="PF00041">
    <property type="entry name" value="fn3"/>
    <property type="match status" value="1"/>
</dbReference>
<dbReference type="Gene3D" id="3.20.20.80">
    <property type="entry name" value="Glycosidases"/>
    <property type="match status" value="1"/>
</dbReference>
<dbReference type="PANTHER" id="PTHR45708:SF49">
    <property type="entry name" value="ENDOCHITINASE"/>
    <property type="match status" value="1"/>
</dbReference>
<dbReference type="GO" id="GO:0005576">
    <property type="term" value="C:extracellular region"/>
    <property type="evidence" value="ECO:0007669"/>
    <property type="project" value="InterPro"/>
</dbReference>
<evidence type="ECO:0000256" key="8">
    <source>
        <dbReference type="SAM" id="MobiDB-lite"/>
    </source>
</evidence>
<name>A0A367CG57_9ENTE</name>
<comment type="similarity">
    <text evidence="1">Belongs to the glycosyl hydrolase 18 family. Chitinase class II subfamily.</text>
</comment>
<dbReference type="AlphaFoldDB" id="A0A367CG57"/>
<dbReference type="InterPro" id="IPR003961">
    <property type="entry name" value="FN3_dom"/>
</dbReference>
<dbReference type="PROSITE" id="PS51910">
    <property type="entry name" value="GH18_2"/>
    <property type="match status" value="1"/>
</dbReference>
<evidence type="ECO:0000259" key="11">
    <source>
        <dbReference type="PROSITE" id="PS51910"/>
    </source>
</evidence>
<dbReference type="SUPFAM" id="SSF49265">
    <property type="entry name" value="Fibronectin type III"/>
    <property type="match status" value="1"/>
</dbReference>
<dbReference type="InterPro" id="IPR036573">
    <property type="entry name" value="CBM_sf_5/12"/>
</dbReference>
<protein>
    <recommendedName>
        <fullName evidence="2">chitinase</fullName>
        <ecNumber evidence="2">3.2.1.14</ecNumber>
    </recommendedName>
</protein>
<dbReference type="InterPro" id="IPR011583">
    <property type="entry name" value="Chitinase_II/V-like_cat"/>
</dbReference>
<dbReference type="InterPro" id="IPR036116">
    <property type="entry name" value="FN3_sf"/>
</dbReference>
<evidence type="ECO:0000259" key="10">
    <source>
        <dbReference type="PROSITE" id="PS50853"/>
    </source>
</evidence>
<dbReference type="SUPFAM" id="SSF51445">
    <property type="entry name" value="(Trans)glycosidases"/>
    <property type="match status" value="1"/>
</dbReference>
<dbReference type="Gene3D" id="2.60.40.10">
    <property type="entry name" value="Immunoglobulins"/>
    <property type="match status" value="2"/>
</dbReference>
<evidence type="ECO:0000256" key="9">
    <source>
        <dbReference type="SAM" id="SignalP"/>
    </source>
</evidence>
<dbReference type="GO" id="GO:0008843">
    <property type="term" value="F:endochitinase activity"/>
    <property type="evidence" value="ECO:0007669"/>
    <property type="project" value="UniProtKB-EC"/>
</dbReference>
<evidence type="ECO:0000256" key="6">
    <source>
        <dbReference type="ARBA" id="ARBA00023326"/>
    </source>
</evidence>
<feature type="domain" description="GH18" evidence="11">
    <location>
        <begin position="39"/>
        <end position="342"/>
    </location>
</feature>
<evidence type="ECO:0000256" key="5">
    <source>
        <dbReference type="ARBA" id="ARBA00023295"/>
    </source>
</evidence>
<evidence type="ECO:0000313" key="13">
    <source>
        <dbReference type="Proteomes" id="UP000252797"/>
    </source>
</evidence>
<dbReference type="SMART" id="SM00636">
    <property type="entry name" value="Glyco_18"/>
    <property type="match status" value="1"/>
</dbReference>
<dbReference type="STRING" id="53345.LIU_12205"/>
<evidence type="ECO:0000256" key="3">
    <source>
        <dbReference type="ARBA" id="ARBA00022801"/>
    </source>
</evidence>
<dbReference type="PROSITE" id="PS50853">
    <property type="entry name" value="FN3"/>
    <property type="match status" value="2"/>
</dbReference>
<dbReference type="InterPro" id="IPR001579">
    <property type="entry name" value="Glyco_hydro_18_chit_AS"/>
</dbReference>
<dbReference type="PRINTS" id="PR00014">
    <property type="entry name" value="FNTYPEIII"/>
</dbReference>
<dbReference type="CDD" id="cd12214">
    <property type="entry name" value="ChiA1_BD"/>
    <property type="match status" value="1"/>
</dbReference>
<sequence length="579" mass="63578">MKKKTVLFSVGLFGTLLGGGTTVLAADAADTMPDISNKQISVGYYHNWEAERGAGYRGGKPANLELDKINSFYNVIAVAFMKGEGIPTFKPYNISDQEFREKVAVLNNEGRVVLMSLGGADSHIELHKGEEQAFANEIIRLVERYGFDGLDIDLEQTAVAAGDNQSVIPAALKIVREHYQKENKHFIISMAPEFPYLRNNQAYTPYVRALENEYDFIAPQLYNQAGDGISIGTEWIAQNNDSRKYDFLYGISKSFNEGSGGFIQIPANKLAIGIPANEDAAANGFVKDPTTVYQVFEQMEKENTPLKGVMTWSANWDEGMNSAGVAYNESFAKSYQNLFKEKTPDTEKPSKPTNLKGTTTHSTVSINWTPSTDNVRVSHYNIYQDNQFIGTSTNASYTVTNLTPETQYSFSIEAVDAAGNRSLRSDVLMMTTNKETGQTQKPSAPRELTVENLTQNSVTFRWAANDASEKVTQYEIYRSGIRVGVTGGTTFSDAGLMAATRYEYRVKAVNAVGTSDASPSIAVTTLGESPQGDTWTSGKAYGVGEIVTYKGGTYRCLQAHTAIPSWTPDITAALWQKIS</sequence>
<feature type="domain" description="Fibronectin type-III" evidence="10">
    <location>
        <begin position="348"/>
        <end position="435"/>
    </location>
</feature>
<feature type="domain" description="Fibronectin type-III" evidence="10">
    <location>
        <begin position="444"/>
        <end position="528"/>
    </location>
</feature>
<dbReference type="Proteomes" id="UP000252797">
    <property type="component" value="Unassembled WGS sequence"/>
</dbReference>
<evidence type="ECO:0000256" key="4">
    <source>
        <dbReference type="ARBA" id="ARBA00023277"/>
    </source>
</evidence>
<dbReference type="GO" id="GO:0000272">
    <property type="term" value="P:polysaccharide catabolic process"/>
    <property type="evidence" value="ECO:0007669"/>
    <property type="project" value="UniProtKB-KW"/>
</dbReference>
<keyword evidence="4" id="KW-0119">Carbohydrate metabolism</keyword>
<dbReference type="PANTHER" id="PTHR45708">
    <property type="entry name" value="ENDOCHITINASE"/>
    <property type="match status" value="1"/>
</dbReference>
<dbReference type="InterPro" id="IPR050542">
    <property type="entry name" value="Glycosyl_Hydrlase18_Chitinase"/>
</dbReference>
<dbReference type="GO" id="GO:0030246">
    <property type="term" value="F:carbohydrate binding"/>
    <property type="evidence" value="ECO:0007669"/>
    <property type="project" value="InterPro"/>
</dbReference>
<organism evidence="12 13">
    <name type="scientific">Enterococcus durans</name>
    <dbReference type="NCBI Taxonomy" id="53345"/>
    <lineage>
        <taxon>Bacteria</taxon>
        <taxon>Bacillati</taxon>
        <taxon>Bacillota</taxon>
        <taxon>Bacilli</taxon>
        <taxon>Lactobacillales</taxon>
        <taxon>Enterococcaceae</taxon>
        <taxon>Enterococcus</taxon>
    </lineage>
</organism>
<dbReference type="Pfam" id="PF00704">
    <property type="entry name" value="Glyco_hydro_18"/>
    <property type="match status" value="1"/>
</dbReference>
<dbReference type="SMART" id="SM00060">
    <property type="entry name" value="FN3"/>
    <property type="match status" value="2"/>
</dbReference>
<evidence type="ECO:0000256" key="7">
    <source>
        <dbReference type="RuleBase" id="RU000489"/>
    </source>
</evidence>
<dbReference type="CDD" id="cd00063">
    <property type="entry name" value="FN3"/>
    <property type="match status" value="2"/>
</dbReference>
<dbReference type="InterPro" id="IPR003610">
    <property type="entry name" value="CBM5/12"/>
</dbReference>
<feature type="chain" id="PRO_5016993576" description="chitinase" evidence="9">
    <location>
        <begin position="26"/>
        <end position="579"/>
    </location>
</feature>
<dbReference type="EMBL" id="LEPB01000004">
    <property type="protein sequence ID" value="RCA11599.1"/>
    <property type="molecule type" value="Genomic_DNA"/>
</dbReference>
<dbReference type="SUPFAM" id="SSF51055">
    <property type="entry name" value="Carbohydrate binding domain"/>
    <property type="match status" value="1"/>
</dbReference>
<keyword evidence="6" id="KW-0624">Polysaccharide degradation</keyword>
<dbReference type="PROSITE" id="PS01095">
    <property type="entry name" value="GH18_1"/>
    <property type="match status" value="1"/>
</dbReference>
<feature type="compositionally biased region" description="Polar residues" evidence="8">
    <location>
        <begin position="351"/>
        <end position="362"/>
    </location>
</feature>
<feature type="region of interest" description="Disordered" evidence="8">
    <location>
        <begin position="341"/>
        <end position="362"/>
    </location>
</feature>